<comment type="similarity">
    <text evidence="2 8">Belongs to the major facilitator superfamily. Sugar transporter (TC 2.A.1.1) family.</text>
</comment>
<evidence type="ECO:0000256" key="8">
    <source>
        <dbReference type="RuleBase" id="RU003346"/>
    </source>
</evidence>
<feature type="transmembrane region" description="Helical" evidence="9">
    <location>
        <begin position="197"/>
        <end position="218"/>
    </location>
</feature>
<feature type="transmembrane region" description="Helical" evidence="9">
    <location>
        <begin position="133"/>
        <end position="153"/>
    </location>
</feature>
<dbReference type="InterPro" id="IPR050360">
    <property type="entry name" value="MFS_Sugar_Transporters"/>
</dbReference>
<feature type="transmembrane region" description="Helical" evidence="9">
    <location>
        <begin position="291"/>
        <end position="313"/>
    </location>
</feature>
<dbReference type="PANTHER" id="PTHR48022">
    <property type="entry name" value="PLASTIDIC GLUCOSE TRANSPORTER 4"/>
    <property type="match status" value="1"/>
</dbReference>
<dbReference type="PROSITE" id="PS00217">
    <property type="entry name" value="SUGAR_TRANSPORT_2"/>
    <property type="match status" value="1"/>
</dbReference>
<feature type="domain" description="Major facilitator superfamily (MFS) profile" evidence="10">
    <location>
        <begin position="32"/>
        <end position="487"/>
    </location>
</feature>
<proteinExistence type="inferred from homology"/>
<evidence type="ECO:0000256" key="6">
    <source>
        <dbReference type="ARBA" id="ARBA00023136"/>
    </source>
</evidence>
<feature type="transmembrane region" description="Helical" evidence="9">
    <location>
        <begin position="462"/>
        <end position="483"/>
    </location>
</feature>
<dbReference type="Pfam" id="PF00083">
    <property type="entry name" value="Sugar_tr"/>
    <property type="match status" value="1"/>
</dbReference>
<dbReference type="NCBIfam" id="TIGR00879">
    <property type="entry name" value="SP"/>
    <property type="match status" value="1"/>
</dbReference>
<dbReference type="OrthoDB" id="508119at2759"/>
<dbReference type="SUPFAM" id="SSF103473">
    <property type="entry name" value="MFS general substrate transporter"/>
    <property type="match status" value="1"/>
</dbReference>
<dbReference type="AlphaFoldDB" id="A0A8H4UUR8"/>
<evidence type="ECO:0000256" key="5">
    <source>
        <dbReference type="ARBA" id="ARBA00022989"/>
    </source>
</evidence>
<dbReference type="InterPro" id="IPR005829">
    <property type="entry name" value="Sugar_transporter_CS"/>
</dbReference>
<dbReference type="Proteomes" id="UP000635477">
    <property type="component" value="Unassembled WGS sequence"/>
</dbReference>
<feature type="transmembrane region" description="Helical" evidence="9">
    <location>
        <begin position="333"/>
        <end position="351"/>
    </location>
</feature>
<evidence type="ECO:0000256" key="1">
    <source>
        <dbReference type="ARBA" id="ARBA00004141"/>
    </source>
</evidence>
<dbReference type="EMBL" id="JABEYC010000027">
    <property type="protein sequence ID" value="KAF4984238.1"/>
    <property type="molecule type" value="Genomic_DNA"/>
</dbReference>
<feature type="transmembrane region" description="Helical" evidence="9">
    <location>
        <begin position="103"/>
        <end position="121"/>
    </location>
</feature>
<feature type="transmembrane region" description="Helical" evidence="9">
    <location>
        <begin position="77"/>
        <end position="96"/>
    </location>
</feature>
<comment type="caution">
    <text evidence="11">The sequence shown here is derived from an EMBL/GenBank/DDBJ whole genome shotgun (WGS) entry which is preliminary data.</text>
</comment>
<gene>
    <name evidence="11" type="ORF">FZEAL_526</name>
</gene>
<dbReference type="PRINTS" id="PR00171">
    <property type="entry name" value="SUGRTRNSPORT"/>
</dbReference>
<dbReference type="Gene3D" id="1.20.1250.20">
    <property type="entry name" value="MFS general substrate transporter like domains"/>
    <property type="match status" value="1"/>
</dbReference>
<evidence type="ECO:0000256" key="2">
    <source>
        <dbReference type="ARBA" id="ARBA00010992"/>
    </source>
</evidence>
<keyword evidence="7" id="KW-0325">Glycoprotein</keyword>
<name>A0A8H4UUR8_9HYPO</name>
<feature type="transmembrane region" description="Helical" evidence="9">
    <location>
        <begin position="430"/>
        <end position="450"/>
    </location>
</feature>
<keyword evidence="5 9" id="KW-1133">Transmembrane helix</keyword>
<evidence type="ECO:0000256" key="9">
    <source>
        <dbReference type="SAM" id="Phobius"/>
    </source>
</evidence>
<dbReference type="InterPro" id="IPR020846">
    <property type="entry name" value="MFS_dom"/>
</dbReference>
<evidence type="ECO:0000313" key="12">
    <source>
        <dbReference type="Proteomes" id="UP000635477"/>
    </source>
</evidence>
<evidence type="ECO:0000259" key="10">
    <source>
        <dbReference type="PROSITE" id="PS50850"/>
    </source>
</evidence>
<dbReference type="InterPro" id="IPR036259">
    <property type="entry name" value="MFS_trans_sf"/>
</dbReference>
<dbReference type="PANTHER" id="PTHR48022:SF21">
    <property type="entry name" value="QUINATE TRANSPORTER, PUTATIVE (AFU_ORTHOLOGUE AFUA_6G06960)-RELATED"/>
    <property type="match status" value="1"/>
</dbReference>
<dbReference type="InterPro" id="IPR003663">
    <property type="entry name" value="Sugar/inositol_transpt"/>
</dbReference>
<dbReference type="PROSITE" id="PS50850">
    <property type="entry name" value="MFS"/>
    <property type="match status" value="1"/>
</dbReference>
<keyword evidence="6 9" id="KW-0472">Membrane</keyword>
<evidence type="ECO:0000256" key="4">
    <source>
        <dbReference type="ARBA" id="ARBA00022692"/>
    </source>
</evidence>
<dbReference type="FunFam" id="1.20.1250.20:FF:000026">
    <property type="entry name" value="MFS quinate transporter QutD"/>
    <property type="match status" value="1"/>
</dbReference>
<reference evidence="11" key="1">
    <citation type="journal article" date="2020" name="BMC Genomics">
        <title>Correction to: Identification and distribution of gene clusters required for synthesis of sphingolipid metabolism inhibitors in diverse species of the filamentous fungus Fusarium.</title>
        <authorList>
            <person name="Kim H.S."/>
            <person name="Lohmar J.M."/>
            <person name="Busman M."/>
            <person name="Brown D.W."/>
            <person name="Naumann T.A."/>
            <person name="Divon H.H."/>
            <person name="Lysoe E."/>
            <person name="Uhlig S."/>
            <person name="Proctor R.H."/>
        </authorList>
    </citation>
    <scope>NUCLEOTIDE SEQUENCE</scope>
    <source>
        <strain evidence="11">NRRL 22465</strain>
    </source>
</reference>
<evidence type="ECO:0000313" key="11">
    <source>
        <dbReference type="EMBL" id="KAF4984238.1"/>
    </source>
</evidence>
<feature type="transmembrane region" description="Helical" evidence="9">
    <location>
        <begin position="27"/>
        <end position="45"/>
    </location>
</feature>
<keyword evidence="3 8" id="KW-0813">Transport</keyword>
<feature type="transmembrane region" description="Helical" evidence="9">
    <location>
        <begin position="165"/>
        <end position="185"/>
    </location>
</feature>
<feature type="transmembrane region" description="Helical" evidence="9">
    <location>
        <begin position="392"/>
        <end position="418"/>
    </location>
</feature>
<sequence length="532" mass="58705">MGAIARVLRVIIRNDAMKTDPTEIYNWRVLAVVCASCFGGMLFGWDTGAIGGVLAMEATQERFRYTPEAKVTLDQNIVSTLQAGCFLACFFTSWLTDKFGRRWCLIGTGVLTTIGVVFQAASTANGSLPVMYVGRFIAGMGVGAASSLTPLYVSECAPRAIRGGLTSFYQLFIVTGVMLSFWINYGALLHLKAPTVYALPLALQCFPAVLLIIGMFFAPESPRWCARKDNWERATQILSELRMLPLDSEYLQNEIHEMSEQLEAERRLTGDASAATLWKELVTIPGNRKRAIISVLLMICQQMTGVNAVNYYAPQIFIALGMTGTTVSLFATGVYGIVKVAGCAVFLLFFADSLGRRRSLLWTSAALAIAMFIIGIYGRVEPPIAGQDISAFGYVAITCIYIWAAVFQFGWGPCCWILVSEIPTARLRALNVAIGAGTQWLFNFIVARTVLTMQKTMGPAGYGMFFMFGTFGFFMGLFVWFFVPETKGLSLEQMDELFGVVDNAKHMDNENPEVGRATSIREEHVDMKYTKQ</sequence>
<reference evidence="11" key="2">
    <citation type="submission" date="2020-05" db="EMBL/GenBank/DDBJ databases">
        <authorList>
            <person name="Kim H.-S."/>
            <person name="Proctor R.H."/>
            <person name="Brown D.W."/>
        </authorList>
    </citation>
    <scope>NUCLEOTIDE SEQUENCE</scope>
    <source>
        <strain evidence="11">NRRL 22465</strain>
    </source>
</reference>
<organism evidence="11 12">
    <name type="scientific">Fusarium zealandicum</name>
    <dbReference type="NCBI Taxonomy" id="1053134"/>
    <lineage>
        <taxon>Eukaryota</taxon>
        <taxon>Fungi</taxon>
        <taxon>Dikarya</taxon>
        <taxon>Ascomycota</taxon>
        <taxon>Pezizomycotina</taxon>
        <taxon>Sordariomycetes</taxon>
        <taxon>Hypocreomycetidae</taxon>
        <taxon>Hypocreales</taxon>
        <taxon>Nectriaceae</taxon>
        <taxon>Fusarium</taxon>
        <taxon>Fusarium staphyleae species complex</taxon>
    </lineage>
</organism>
<evidence type="ECO:0000256" key="7">
    <source>
        <dbReference type="ARBA" id="ARBA00023180"/>
    </source>
</evidence>
<dbReference type="GO" id="GO:0005351">
    <property type="term" value="F:carbohydrate:proton symporter activity"/>
    <property type="evidence" value="ECO:0007669"/>
    <property type="project" value="TreeGrafter"/>
</dbReference>
<feature type="transmembrane region" description="Helical" evidence="9">
    <location>
        <begin position="360"/>
        <end position="380"/>
    </location>
</feature>
<keyword evidence="4 9" id="KW-0812">Transmembrane</keyword>
<protein>
    <recommendedName>
        <fullName evidence="10">Major facilitator superfamily (MFS) profile domain-containing protein</fullName>
    </recommendedName>
</protein>
<dbReference type="PROSITE" id="PS00216">
    <property type="entry name" value="SUGAR_TRANSPORT_1"/>
    <property type="match status" value="1"/>
</dbReference>
<dbReference type="InterPro" id="IPR005828">
    <property type="entry name" value="MFS_sugar_transport-like"/>
</dbReference>
<evidence type="ECO:0000256" key="3">
    <source>
        <dbReference type="ARBA" id="ARBA00022448"/>
    </source>
</evidence>
<accession>A0A8H4UUR8</accession>
<dbReference type="GO" id="GO:0016020">
    <property type="term" value="C:membrane"/>
    <property type="evidence" value="ECO:0007669"/>
    <property type="project" value="UniProtKB-SubCell"/>
</dbReference>
<keyword evidence="12" id="KW-1185">Reference proteome</keyword>
<comment type="subcellular location">
    <subcellularLocation>
        <location evidence="1">Membrane</location>
        <topology evidence="1">Multi-pass membrane protein</topology>
    </subcellularLocation>
</comment>